<organism evidence="3 4">
    <name type="scientific">Methylocaldum marinum</name>
    <dbReference type="NCBI Taxonomy" id="1432792"/>
    <lineage>
        <taxon>Bacteria</taxon>
        <taxon>Pseudomonadati</taxon>
        <taxon>Pseudomonadota</taxon>
        <taxon>Gammaproteobacteria</taxon>
        <taxon>Methylococcales</taxon>
        <taxon>Methylococcaceae</taxon>
        <taxon>Methylocaldum</taxon>
    </lineage>
</organism>
<feature type="chain" id="PRO_5013100719" evidence="1">
    <location>
        <begin position="23"/>
        <end position="153"/>
    </location>
</feature>
<evidence type="ECO:0000313" key="4">
    <source>
        <dbReference type="Proteomes" id="UP000266313"/>
    </source>
</evidence>
<gene>
    <name evidence="3" type="ORF">sS8_3042</name>
</gene>
<dbReference type="InterPro" id="IPR037401">
    <property type="entry name" value="SnoaL-like"/>
</dbReference>
<keyword evidence="1" id="KW-0732">Signal</keyword>
<sequence length="153" mass="16699">MKRSLGLVIALLAALGTGASRAAEDVRQIAESSIAKWNAAFAKGKVDEILSLYADNAMLVQPDGSVSKSVGEIRAFWQMLIQKGVYAMDVVDARSEKDDTIVATTKLSDIKTLQGPSQVMKYRYDGVLYSVLKRQADGSWKAQVQQWSGSQKI</sequence>
<dbReference type="InterPro" id="IPR032710">
    <property type="entry name" value="NTF2-like_dom_sf"/>
</dbReference>
<dbReference type="AlphaFoldDB" id="A0A250KTK9"/>
<dbReference type="SUPFAM" id="SSF54427">
    <property type="entry name" value="NTF2-like"/>
    <property type="match status" value="1"/>
</dbReference>
<dbReference type="Gene3D" id="3.10.450.50">
    <property type="match status" value="1"/>
</dbReference>
<feature type="domain" description="SnoaL-like" evidence="2">
    <location>
        <begin position="32"/>
        <end position="142"/>
    </location>
</feature>
<name>A0A250KTK9_9GAMM</name>
<proteinExistence type="predicted"/>
<dbReference type="Proteomes" id="UP000266313">
    <property type="component" value="Chromosome"/>
</dbReference>
<protein>
    <submittedName>
        <fullName evidence="3">Conserved domain protein</fullName>
    </submittedName>
</protein>
<accession>A0A250KTK9</accession>
<dbReference type="NCBIfam" id="TIGR02246">
    <property type="entry name" value="SgcJ/EcaC family oxidoreductase"/>
    <property type="match status" value="1"/>
</dbReference>
<dbReference type="EMBL" id="AP017928">
    <property type="protein sequence ID" value="BBA34985.1"/>
    <property type="molecule type" value="Genomic_DNA"/>
</dbReference>
<dbReference type="RefSeq" id="WP_119630269.1">
    <property type="nucleotide sequence ID" value="NZ_AP017928.1"/>
</dbReference>
<dbReference type="InterPro" id="IPR011944">
    <property type="entry name" value="Steroid_delta5-4_isomerase"/>
</dbReference>
<evidence type="ECO:0000256" key="1">
    <source>
        <dbReference type="SAM" id="SignalP"/>
    </source>
</evidence>
<feature type="signal peptide" evidence="1">
    <location>
        <begin position="1"/>
        <end position="22"/>
    </location>
</feature>
<evidence type="ECO:0000259" key="2">
    <source>
        <dbReference type="Pfam" id="PF13474"/>
    </source>
</evidence>
<dbReference type="Pfam" id="PF13474">
    <property type="entry name" value="SnoaL_3"/>
    <property type="match status" value="1"/>
</dbReference>
<dbReference type="KEGG" id="mmai:sS8_3042"/>
<keyword evidence="4" id="KW-1185">Reference proteome</keyword>
<dbReference type="OrthoDB" id="1633822at2"/>
<reference evidence="3 4" key="1">
    <citation type="submission" date="2016-12" db="EMBL/GenBank/DDBJ databases">
        <title>Genome sequencing of Methylocaldum marinum.</title>
        <authorList>
            <person name="Takeuchi M."/>
            <person name="Kamagata Y."/>
            <person name="Hiraoka S."/>
            <person name="Oshima K."/>
            <person name="Hattori M."/>
            <person name="Iwasaki W."/>
        </authorList>
    </citation>
    <scope>NUCLEOTIDE SEQUENCE [LARGE SCALE GENOMIC DNA]</scope>
    <source>
        <strain evidence="3 4">S8</strain>
    </source>
</reference>
<evidence type="ECO:0000313" key="3">
    <source>
        <dbReference type="EMBL" id="BBA34985.1"/>
    </source>
</evidence>